<feature type="transmembrane region" description="Helical" evidence="8">
    <location>
        <begin position="71"/>
        <end position="90"/>
    </location>
</feature>
<accession>A0A517NRW7</accession>
<evidence type="ECO:0000256" key="7">
    <source>
        <dbReference type="ARBA" id="ARBA00023136"/>
    </source>
</evidence>
<evidence type="ECO:0000256" key="8">
    <source>
        <dbReference type="RuleBase" id="RU363041"/>
    </source>
</evidence>
<evidence type="ECO:0000256" key="2">
    <source>
        <dbReference type="ARBA" id="ARBA00009142"/>
    </source>
</evidence>
<evidence type="ECO:0000256" key="1">
    <source>
        <dbReference type="ARBA" id="ARBA00004651"/>
    </source>
</evidence>
<dbReference type="Proteomes" id="UP000319817">
    <property type="component" value="Chromosome"/>
</dbReference>
<keyword evidence="6 8" id="KW-1133">Transmembrane helix</keyword>
<evidence type="ECO:0000256" key="4">
    <source>
        <dbReference type="ARBA" id="ARBA00022475"/>
    </source>
</evidence>
<comment type="subcellular location">
    <subcellularLocation>
        <location evidence="1 8">Cell membrane</location>
        <topology evidence="1 8">Multi-pass membrane protein</topology>
    </subcellularLocation>
</comment>
<dbReference type="AlphaFoldDB" id="A0A517NRW7"/>
<evidence type="ECO:0000313" key="9">
    <source>
        <dbReference type="EMBL" id="QDT09863.1"/>
    </source>
</evidence>
<dbReference type="InterPro" id="IPR002781">
    <property type="entry name" value="TM_pro_TauE-like"/>
</dbReference>
<feature type="transmembrane region" description="Helical" evidence="8">
    <location>
        <begin position="7"/>
        <end position="38"/>
    </location>
</feature>
<feature type="transmembrane region" description="Helical" evidence="8">
    <location>
        <begin position="195"/>
        <end position="217"/>
    </location>
</feature>
<evidence type="ECO:0000256" key="5">
    <source>
        <dbReference type="ARBA" id="ARBA00022692"/>
    </source>
</evidence>
<protein>
    <recommendedName>
        <fullName evidence="8">Probable membrane transporter protein</fullName>
    </recommendedName>
</protein>
<feature type="transmembrane region" description="Helical" evidence="8">
    <location>
        <begin position="102"/>
        <end position="118"/>
    </location>
</feature>
<reference evidence="9 10" key="1">
    <citation type="submission" date="2019-02" db="EMBL/GenBank/DDBJ databases">
        <title>Deep-cultivation of Planctomycetes and their phenomic and genomic characterization uncovers novel biology.</title>
        <authorList>
            <person name="Wiegand S."/>
            <person name="Jogler M."/>
            <person name="Boedeker C."/>
            <person name="Pinto D."/>
            <person name="Vollmers J."/>
            <person name="Rivas-Marin E."/>
            <person name="Kohn T."/>
            <person name="Peeters S.H."/>
            <person name="Heuer A."/>
            <person name="Rast P."/>
            <person name="Oberbeckmann S."/>
            <person name="Bunk B."/>
            <person name="Jeske O."/>
            <person name="Meyerdierks A."/>
            <person name="Storesund J.E."/>
            <person name="Kallscheuer N."/>
            <person name="Luecker S."/>
            <person name="Lage O.M."/>
            <person name="Pohl T."/>
            <person name="Merkel B.J."/>
            <person name="Hornburger P."/>
            <person name="Mueller R.-W."/>
            <person name="Bruemmer F."/>
            <person name="Labrenz M."/>
            <person name="Spormann A.M."/>
            <person name="Op den Camp H."/>
            <person name="Overmann J."/>
            <person name="Amann R."/>
            <person name="Jetten M.S.M."/>
            <person name="Mascher T."/>
            <person name="Medema M.H."/>
            <person name="Devos D.P."/>
            <person name="Kaster A.-K."/>
            <person name="Ovreas L."/>
            <person name="Rohde M."/>
            <person name="Galperin M.Y."/>
            <person name="Jogler C."/>
        </authorList>
    </citation>
    <scope>NUCLEOTIDE SEQUENCE [LARGE SCALE GENOMIC DNA]</scope>
    <source>
        <strain evidence="9 10">K23_9</strain>
    </source>
</reference>
<evidence type="ECO:0000313" key="10">
    <source>
        <dbReference type="Proteomes" id="UP000319817"/>
    </source>
</evidence>
<organism evidence="9 10">
    <name type="scientific">Stieleria marina</name>
    <dbReference type="NCBI Taxonomy" id="1930275"/>
    <lineage>
        <taxon>Bacteria</taxon>
        <taxon>Pseudomonadati</taxon>
        <taxon>Planctomycetota</taxon>
        <taxon>Planctomycetia</taxon>
        <taxon>Pirellulales</taxon>
        <taxon>Pirellulaceae</taxon>
        <taxon>Stieleria</taxon>
    </lineage>
</organism>
<gene>
    <name evidence="9" type="ORF">K239x_18150</name>
</gene>
<dbReference type="PANTHER" id="PTHR30269">
    <property type="entry name" value="TRANSMEMBRANE PROTEIN YFCA"/>
    <property type="match status" value="1"/>
</dbReference>
<feature type="transmembrane region" description="Helical" evidence="8">
    <location>
        <begin position="168"/>
        <end position="189"/>
    </location>
</feature>
<evidence type="ECO:0000256" key="6">
    <source>
        <dbReference type="ARBA" id="ARBA00022989"/>
    </source>
</evidence>
<sequence length="274" mass="29771">MQDYLPLAMILFVGIFVQSSAGFAAGLIIVPSLLWFGFSIPEAQASLLIATVPQNIAGVWTLRESISIRRIALPAFTRLVFLPIGVCLLVSLQTFPIDRIKQVVGLVVLIATLAIILFKPTPRQSLHPAWAWLAFPLSGLLQGLVGMGGPAMVFWVQAHDWTPRQMRGFLFAMYLISLAPGMIVLYLFFGDLIVRPAVFAALAIPLLLLATYLGLKFGDWLGRQRLRKVTLGLLLIIGIAGIASPYLPMHQPSAETPSEAIAVPDQGVLSTSES</sequence>
<dbReference type="RefSeq" id="WP_145417433.1">
    <property type="nucleotide sequence ID" value="NZ_CP036526.1"/>
</dbReference>
<dbReference type="OrthoDB" id="8478406at2"/>
<name>A0A517NRW7_9BACT</name>
<keyword evidence="7 8" id="KW-0472">Membrane</keyword>
<proteinExistence type="inferred from homology"/>
<keyword evidence="3" id="KW-0813">Transport</keyword>
<dbReference type="InterPro" id="IPR052017">
    <property type="entry name" value="TSUP"/>
</dbReference>
<dbReference type="Pfam" id="PF01925">
    <property type="entry name" value="TauE"/>
    <property type="match status" value="1"/>
</dbReference>
<dbReference type="GO" id="GO:0005886">
    <property type="term" value="C:plasma membrane"/>
    <property type="evidence" value="ECO:0007669"/>
    <property type="project" value="UniProtKB-SubCell"/>
</dbReference>
<feature type="transmembrane region" description="Helical" evidence="8">
    <location>
        <begin position="130"/>
        <end position="156"/>
    </location>
</feature>
<dbReference type="PANTHER" id="PTHR30269:SF37">
    <property type="entry name" value="MEMBRANE TRANSPORTER PROTEIN"/>
    <property type="match status" value="1"/>
</dbReference>
<keyword evidence="10" id="KW-1185">Reference proteome</keyword>
<dbReference type="EMBL" id="CP036526">
    <property type="protein sequence ID" value="QDT09863.1"/>
    <property type="molecule type" value="Genomic_DNA"/>
</dbReference>
<evidence type="ECO:0000256" key="3">
    <source>
        <dbReference type="ARBA" id="ARBA00022448"/>
    </source>
</evidence>
<keyword evidence="5 8" id="KW-0812">Transmembrane</keyword>
<feature type="transmembrane region" description="Helical" evidence="8">
    <location>
        <begin position="229"/>
        <end position="247"/>
    </location>
</feature>
<keyword evidence="4 8" id="KW-1003">Cell membrane</keyword>
<comment type="similarity">
    <text evidence="2 8">Belongs to the 4-toluene sulfonate uptake permease (TSUP) (TC 2.A.102) family.</text>
</comment>